<feature type="compositionally biased region" description="Low complexity" evidence="1">
    <location>
        <begin position="171"/>
        <end position="183"/>
    </location>
</feature>
<dbReference type="AlphaFoldDB" id="E9HQA9"/>
<organism evidence="2 3">
    <name type="scientific">Daphnia pulex</name>
    <name type="common">Water flea</name>
    <dbReference type="NCBI Taxonomy" id="6669"/>
    <lineage>
        <taxon>Eukaryota</taxon>
        <taxon>Metazoa</taxon>
        <taxon>Ecdysozoa</taxon>
        <taxon>Arthropoda</taxon>
        <taxon>Crustacea</taxon>
        <taxon>Branchiopoda</taxon>
        <taxon>Diplostraca</taxon>
        <taxon>Cladocera</taxon>
        <taxon>Anomopoda</taxon>
        <taxon>Daphniidae</taxon>
        <taxon>Daphnia</taxon>
    </lineage>
</organism>
<evidence type="ECO:0000256" key="1">
    <source>
        <dbReference type="SAM" id="MobiDB-lite"/>
    </source>
</evidence>
<sequence>MNPAPLKSRNPILRRAIVLGTKGIPNGRRRDPAGRPGFQLTYENSIFGAPDRWPLVTRLTALILCALPPPPGVNVMFQRGSGPLCLSVSINRVSLNKSQVEQSQFSVIFIHSSNSAEANYRRALDRLNATAPPPRNFFPTPDQIAEFQRQIEEPPAKDYRITRGLFHGPKQHQAIAPAQAAAEVNEEGAVGGTEEKEEGAVGGETSEEDDTLQMLCESLSIEETIQAPIPTTPIQTEPTRQGRSRGRGLLMFSRESLEEAFKERPRERSKSRIAWIRRLAEQ</sequence>
<feature type="region of interest" description="Disordered" evidence="1">
    <location>
        <begin position="171"/>
        <end position="210"/>
    </location>
</feature>
<dbReference type="KEGG" id="dpx:DAPPUDRAFT_116723"/>
<evidence type="ECO:0000313" key="2">
    <source>
        <dbReference type="EMBL" id="EFX66054.1"/>
    </source>
</evidence>
<dbReference type="Proteomes" id="UP000000305">
    <property type="component" value="Unassembled WGS sequence"/>
</dbReference>
<reference evidence="2 3" key="1">
    <citation type="journal article" date="2011" name="Science">
        <title>The ecoresponsive genome of Daphnia pulex.</title>
        <authorList>
            <person name="Colbourne J.K."/>
            <person name="Pfrender M.E."/>
            <person name="Gilbert D."/>
            <person name="Thomas W.K."/>
            <person name="Tucker A."/>
            <person name="Oakley T.H."/>
            <person name="Tokishita S."/>
            <person name="Aerts A."/>
            <person name="Arnold G.J."/>
            <person name="Basu M.K."/>
            <person name="Bauer D.J."/>
            <person name="Caceres C.E."/>
            <person name="Carmel L."/>
            <person name="Casola C."/>
            <person name="Choi J.H."/>
            <person name="Detter J.C."/>
            <person name="Dong Q."/>
            <person name="Dusheyko S."/>
            <person name="Eads B.D."/>
            <person name="Frohlich T."/>
            <person name="Geiler-Samerotte K.A."/>
            <person name="Gerlach D."/>
            <person name="Hatcher P."/>
            <person name="Jogdeo S."/>
            <person name="Krijgsveld J."/>
            <person name="Kriventseva E.V."/>
            <person name="Kultz D."/>
            <person name="Laforsch C."/>
            <person name="Lindquist E."/>
            <person name="Lopez J."/>
            <person name="Manak J.R."/>
            <person name="Muller J."/>
            <person name="Pangilinan J."/>
            <person name="Patwardhan R.P."/>
            <person name="Pitluck S."/>
            <person name="Pritham E.J."/>
            <person name="Rechtsteiner A."/>
            <person name="Rho M."/>
            <person name="Rogozin I.B."/>
            <person name="Sakarya O."/>
            <person name="Salamov A."/>
            <person name="Schaack S."/>
            <person name="Shapiro H."/>
            <person name="Shiga Y."/>
            <person name="Skalitzky C."/>
            <person name="Smith Z."/>
            <person name="Souvorov A."/>
            <person name="Sung W."/>
            <person name="Tang Z."/>
            <person name="Tsuchiya D."/>
            <person name="Tu H."/>
            <person name="Vos H."/>
            <person name="Wang M."/>
            <person name="Wolf Y.I."/>
            <person name="Yamagata H."/>
            <person name="Yamada T."/>
            <person name="Ye Y."/>
            <person name="Shaw J.R."/>
            <person name="Andrews J."/>
            <person name="Crease T.J."/>
            <person name="Tang H."/>
            <person name="Lucas S.M."/>
            <person name="Robertson H.M."/>
            <person name="Bork P."/>
            <person name="Koonin E.V."/>
            <person name="Zdobnov E.M."/>
            <person name="Grigoriev I.V."/>
            <person name="Lynch M."/>
            <person name="Boore J.L."/>
        </authorList>
    </citation>
    <scope>NUCLEOTIDE SEQUENCE [LARGE SCALE GENOMIC DNA]</scope>
</reference>
<evidence type="ECO:0000313" key="3">
    <source>
        <dbReference type="Proteomes" id="UP000000305"/>
    </source>
</evidence>
<gene>
    <name evidence="2" type="ORF">DAPPUDRAFT_116723</name>
</gene>
<name>E9HQA9_DAPPU</name>
<keyword evidence="3" id="KW-1185">Reference proteome</keyword>
<dbReference type="HOGENOM" id="CLU_072413_0_0_1"/>
<proteinExistence type="predicted"/>
<protein>
    <submittedName>
        <fullName evidence="2">Uncharacterized protein</fullName>
    </submittedName>
</protein>
<dbReference type="EMBL" id="GL732717">
    <property type="protein sequence ID" value="EFX66054.1"/>
    <property type="molecule type" value="Genomic_DNA"/>
</dbReference>
<accession>E9HQA9</accession>
<dbReference type="InParanoid" id="E9HQA9"/>
<dbReference type="PhylomeDB" id="E9HQA9"/>